<dbReference type="EMBL" id="CADCTW010000074">
    <property type="protein sequence ID" value="CAA9312330.1"/>
    <property type="molecule type" value="Genomic_DNA"/>
</dbReference>
<gene>
    <name evidence="2" type="ORF">AVDCRST_MAG68-1441</name>
</gene>
<feature type="region of interest" description="Disordered" evidence="1">
    <location>
        <begin position="1"/>
        <end position="22"/>
    </location>
</feature>
<protein>
    <submittedName>
        <fullName evidence="2">Uncharacterized protein</fullName>
    </submittedName>
</protein>
<feature type="compositionally biased region" description="Basic and acidic residues" evidence="1">
    <location>
        <begin position="1"/>
        <end position="11"/>
    </location>
</feature>
<accession>A0A6J4KQE6</accession>
<name>A0A6J4KQE6_9BACT</name>
<sequence length="97" mass="10940">MSRNRDRDRKPPQRSSAPSALEEARNELFSHIHRCGVLRADEEQQVEWMKDTVDFLGERYPALTQAELEELSGIGLRFCRPVIANAPSDAETETAAA</sequence>
<reference evidence="2" key="1">
    <citation type="submission" date="2020-02" db="EMBL/GenBank/DDBJ databases">
        <authorList>
            <person name="Meier V. D."/>
        </authorList>
    </citation>
    <scope>NUCLEOTIDE SEQUENCE</scope>
    <source>
        <strain evidence="2">AVDCRST_MAG68</strain>
    </source>
</reference>
<proteinExistence type="predicted"/>
<dbReference type="AlphaFoldDB" id="A0A6J4KQE6"/>
<evidence type="ECO:0000256" key="1">
    <source>
        <dbReference type="SAM" id="MobiDB-lite"/>
    </source>
</evidence>
<organism evidence="2">
    <name type="scientific">uncultured Gemmatimonadota bacterium</name>
    <dbReference type="NCBI Taxonomy" id="203437"/>
    <lineage>
        <taxon>Bacteria</taxon>
        <taxon>Pseudomonadati</taxon>
        <taxon>Gemmatimonadota</taxon>
        <taxon>environmental samples</taxon>
    </lineage>
</organism>
<evidence type="ECO:0000313" key="2">
    <source>
        <dbReference type="EMBL" id="CAA9312330.1"/>
    </source>
</evidence>